<dbReference type="AlphaFoldDB" id="A0AAP0P151"/>
<protein>
    <submittedName>
        <fullName evidence="1">Uncharacterized protein</fullName>
    </submittedName>
</protein>
<keyword evidence="2" id="KW-1185">Reference proteome</keyword>
<dbReference type="Proteomes" id="UP001417504">
    <property type="component" value="Unassembled WGS sequence"/>
</dbReference>
<sequence length="188" mass="20473">MKRTLSKRTTLCVVKETLGLHPVVPTLLPRQSNARTNVGGYGSMHGQLKGTLNNGLNRKICLSPDLDHDPWSLSFLVPTTPIPILVFGAEVDVAALLDSAECGSIHHMPLISSLAPLDAYPVDLLILSLSHNRSPSSLTSVCLSVCLLQNSPAASWYSQIPVDHFPHITGGRFTNNIKIQHVYYEQNA</sequence>
<reference evidence="1 2" key="1">
    <citation type="submission" date="2024-01" db="EMBL/GenBank/DDBJ databases">
        <title>Genome assemblies of Stephania.</title>
        <authorList>
            <person name="Yang L."/>
        </authorList>
    </citation>
    <scope>NUCLEOTIDE SEQUENCE [LARGE SCALE GENOMIC DNA]</scope>
    <source>
        <strain evidence="1">QJT</strain>
        <tissue evidence="1">Leaf</tissue>
    </source>
</reference>
<evidence type="ECO:0000313" key="1">
    <source>
        <dbReference type="EMBL" id="KAK9123656.1"/>
    </source>
</evidence>
<proteinExistence type="predicted"/>
<comment type="caution">
    <text evidence="1">The sequence shown here is derived from an EMBL/GenBank/DDBJ whole genome shotgun (WGS) entry which is preliminary data.</text>
</comment>
<dbReference type="EMBL" id="JBBNAE010000005">
    <property type="protein sequence ID" value="KAK9123656.1"/>
    <property type="molecule type" value="Genomic_DNA"/>
</dbReference>
<evidence type="ECO:0000313" key="2">
    <source>
        <dbReference type="Proteomes" id="UP001417504"/>
    </source>
</evidence>
<gene>
    <name evidence="1" type="ORF">Sjap_013258</name>
</gene>
<accession>A0AAP0P151</accession>
<organism evidence="1 2">
    <name type="scientific">Stephania japonica</name>
    <dbReference type="NCBI Taxonomy" id="461633"/>
    <lineage>
        <taxon>Eukaryota</taxon>
        <taxon>Viridiplantae</taxon>
        <taxon>Streptophyta</taxon>
        <taxon>Embryophyta</taxon>
        <taxon>Tracheophyta</taxon>
        <taxon>Spermatophyta</taxon>
        <taxon>Magnoliopsida</taxon>
        <taxon>Ranunculales</taxon>
        <taxon>Menispermaceae</taxon>
        <taxon>Menispermoideae</taxon>
        <taxon>Cissampelideae</taxon>
        <taxon>Stephania</taxon>
    </lineage>
</organism>
<name>A0AAP0P151_9MAGN</name>